<comment type="caution">
    <text evidence="1">The sequence shown here is derived from an EMBL/GenBank/DDBJ whole genome shotgun (WGS) entry which is preliminary data.</text>
</comment>
<dbReference type="Proteomes" id="UP001500740">
    <property type="component" value="Unassembled WGS sequence"/>
</dbReference>
<dbReference type="InterPro" id="IPR021297">
    <property type="entry name" value="YlqD"/>
</dbReference>
<keyword evidence="2" id="KW-1185">Reference proteome</keyword>
<evidence type="ECO:0000313" key="1">
    <source>
        <dbReference type="EMBL" id="GAA0461085.1"/>
    </source>
</evidence>
<name>A0ABP3JS64_9BACI</name>
<protein>
    <submittedName>
        <fullName evidence="1">YlqD family protein</fullName>
    </submittedName>
</protein>
<dbReference type="EMBL" id="BAAACZ010000011">
    <property type="protein sequence ID" value="GAA0461085.1"/>
    <property type="molecule type" value="Genomic_DNA"/>
</dbReference>
<organism evidence="1 2">
    <name type="scientific">Alkalibacillus silvisoli</name>
    <dbReference type="NCBI Taxonomy" id="392823"/>
    <lineage>
        <taxon>Bacteria</taxon>
        <taxon>Bacillati</taxon>
        <taxon>Bacillota</taxon>
        <taxon>Bacilli</taxon>
        <taxon>Bacillales</taxon>
        <taxon>Bacillaceae</taxon>
        <taxon>Alkalibacillus</taxon>
    </lineage>
</organism>
<proteinExistence type="predicted"/>
<dbReference type="Gene3D" id="6.10.140.1110">
    <property type="match status" value="1"/>
</dbReference>
<dbReference type="Pfam" id="PF11068">
    <property type="entry name" value="YlqD"/>
    <property type="match status" value="1"/>
</dbReference>
<sequence>MQIIRKTKVKQVITESSKQQLKEHFERQKASQHKELEQLQFEKKKLIYNNKFDQHKVEEKFSKEELKRKQSIEWYEFQIEQLNQLPLGSEITEREVDEVVEVSVGDDWDQIVGPRKMVIKDGKIVQITGDAK</sequence>
<gene>
    <name evidence="1" type="ORF">GCM10008935_15620</name>
</gene>
<reference evidence="2" key="1">
    <citation type="journal article" date="2019" name="Int. J. Syst. Evol. Microbiol.">
        <title>The Global Catalogue of Microorganisms (GCM) 10K type strain sequencing project: providing services to taxonomists for standard genome sequencing and annotation.</title>
        <authorList>
            <consortium name="The Broad Institute Genomics Platform"/>
            <consortium name="The Broad Institute Genome Sequencing Center for Infectious Disease"/>
            <person name="Wu L."/>
            <person name="Ma J."/>
        </authorList>
    </citation>
    <scope>NUCLEOTIDE SEQUENCE [LARGE SCALE GENOMIC DNA]</scope>
    <source>
        <strain evidence="2">JCM 14193</strain>
    </source>
</reference>
<evidence type="ECO:0000313" key="2">
    <source>
        <dbReference type="Proteomes" id="UP001500740"/>
    </source>
</evidence>
<accession>A0ABP3JS64</accession>